<keyword evidence="4 7" id="KW-0833">Ubl conjugation pathway</keyword>
<keyword evidence="6 7" id="KW-0788">Thiol protease</keyword>
<proteinExistence type="inferred from homology"/>
<dbReference type="InterPro" id="IPR050164">
    <property type="entry name" value="Peptidase_C19"/>
</dbReference>
<comment type="caution">
    <text evidence="10">The sequence shown here is derived from an EMBL/GenBank/DDBJ whole genome shotgun (WGS) entry which is preliminary data.</text>
</comment>
<dbReference type="InterPro" id="IPR038765">
    <property type="entry name" value="Papain-like_cys_pep_sf"/>
</dbReference>
<evidence type="ECO:0000259" key="9">
    <source>
        <dbReference type="PROSITE" id="PS50235"/>
    </source>
</evidence>
<dbReference type="InterPro" id="IPR028889">
    <property type="entry name" value="USP"/>
</dbReference>
<dbReference type="GO" id="GO:0016579">
    <property type="term" value="P:protein deubiquitination"/>
    <property type="evidence" value="ECO:0007669"/>
    <property type="project" value="InterPro"/>
</dbReference>
<name>A0A267DI75_9PLAT</name>
<dbReference type="InterPro" id="IPR001394">
    <property type="entry name" value="Peptidase_C19_UCH"/>
</dbReference>
<comment type="similarity">
    <text evidence="2 7">Belongs to the peptidase C19 family.</text>
</comment>
<organism evidence="10 11">
    <name type="scientific">Macrostomum lignano</name>
    <dbReference type="NCBI Taxonomy" id="282301"/>
    <lineage>
        <taxon>Eukaryota</taxon>
        <taxon>Metazoa</taxon>
        <taxon>Spiralia</taxon>
        <taxon>Lophotrochozoa</taxon>
        <taxon>Platyhelminthes</taxon>
        <taxon>Rhabditophora</taxon>
        <taxon>Macrostomorpha</taxon>
        <taxon>Macrostomida</taxon>
        <taxon>Macrostomidae</taxon>
        <taxon>Macrostomum</taxon>
    </lineage>
</organism>
<keyword evidence="11" id="KW-1185">Reference proteome</keyword>
<dbReference type="EC" id="3.4.19.12" evidence="7"/>
<dbReference type="GO" id="GO:0004843">
    <property type="term" value="F:cysteine-type deubiquitinase activity"/>
    <property type="evidence" value="ECO:0007669"/>
    <property type="project" value="UniProtKB-UniRule"/>
</dbReference>
<evidence type="ECO:0000256" key="6">
    <source>
        <dbReference type="ARBA" id="ARBA00022807"/>
    </source>
</evidence>
<feature type="domain" description="USP" evidence="9">
    <location>
        <begin position="65"/>
        <end position="468"/>
    </location>
</feature>
<evidence type="ECO:0000313" key="10">
    <source>
        <dbReference type="EMBL" id="PAA48447.1"/>
    </source>
</evidence>
<dbReference type="EMBL" id="NIVC01004145">
    <property type="protein sequence ID" value="PAA48447.1"/>
    <property type="molecule type" value="Genomic_DNA"/>
</dbReference>
<dbReference type="Gene3D" id="3.90.70.10">
    <property type="entry name" value="Cysteine proteinases"/>
    <property type="match status" value="1"/>
</dbReference>
<keyword evidence="5 7" id="KW-0378">Hydrolase</keyword>
<evidence type="ECO:0000256" key="3">
    <source>
        <dbReference type="ARBA" id="ARBA00022670"/>
    </source>
</evidence>
<comment type="catalytic activity">
    <reaction evidence="1 7">
        <text>Thiol-dependent hydrolysis of ester, thioester, amide, peptide and isopeptide bonds formed by the C-terminal Gly of ubiquitin (a 76-residue protein attached to proteins as an intracellular targeting signal).</text>
        <dbReference type="EC" id="3.4.19.12"/>
    </reaction>
</comment>
<dbReference type="AlphaFoldDB" id="A0A267DI75"/>
<dbReference type="PROSITE" id="PS50235">
    <property type="entry name" value="USP_3"/>
    <property type="match status" value="1"/>
</dbReference>
<keyword evidence="8" id="KW-1133">Transmembrane helix</keyword>
<evidence type="ECO:0000256" key="7">
    <source>
        <dbReference type="RuleBase" id="RU366025"/>
    </source>
</evidence>
<keyword evidence="8" id="KW-0812">Transmembrane</keyword>
<dbReference type="Proteomes" id="UP000215902">
    <property type="component" value="Unassembled WGS sequence"/>
</dbReference>
<dbReference type="GO" id="GO:0005634">
    <property type="term" value="C:nucleus"/>
    <property type="evidence" value="ECO:0007669"/>
    <property type="project" value="TreeGrafter"/>
</dbReference>
<feature type="non-terminal residue" evidence="10">
    <location>
        <position position="1"/>
    </location>
</feature>
<feature type="transmembrane region" description="Helical" evidence="8">
    <location>
        <begin position="25"/>
        <end position="49"/>
    </location>
</feature>
<sequence length="472" mass="51730">PLLVRSVHSPARRALVGPGVMPARLLIMSGVGLTLLYILWPLLANWLRIGAGGWRWRRRVRRAPPGLVNYGNSCYANCLLQALSSCDAFCADLASRVAWAADVEADNPSATAGLSLSVQLNRLLAGLRGEGRGEGDGDGETRQASGEVDALELLNALRDREWDRTAGQQDAHELLATLLQAVNEELLQAERLRRQPSLTTASAGGPDCVTPEVIEVNHQPEPSSAIVSLRSPPEQRSWVRCGLTQTRVKCLDCGVRSPARLEVQHCVSLCLPTRGDVLLSNGSGPVPLQQLLLRAFRVELIRRARCDRCCQPDDDRTVTLSKTTRLARAPATLVLHLQRAAWSAAHGCPVKSGASVAYPLLLDLRQLMPASPLPSPVDTESPSSGDVDDFTSIVESHRQSIPLANKLYRLVAVIVHYGDDTSEGHYLAYRWHRPTRRWWCISDDSVLPVSESAVLALHDVYMLFYEQLVPSI</sequence>
<dbReference type="PROSITE" id="PS00973">
    <property type="entry name" value="USP_2"/>
    <property type="match status" value="1"/>
</dbReference>
<dbReference type="GO" id="GO:0006508">
    <property type="term" value="P:proteolysis"/>
    <property type="evidence" value="ECO:0007669"/>
    <property type="project" value="UniProtKB-KW"/>
</dbReference>
<keyword evidence="8" id="KW-0472">Membrane</keyword>
<dbReference type="PROSITE" id="PS00972">
    <property type="entry name" value="USP_1"/>
    <property type="match status" value="1"/>
</dbReference>
<dbReference type="PANTHER" id="PTHR24006:SF888">
    <property type="entry name" value="UBIQUITIN CARBOXYL-TERMINAL HYDROLASE 30"/>
    <property type="match status" value="1"/>
</dbReference>
<evidence type="ECO:0000256" key="4">
    <source>
        <dbReference type="ARBA" id="ARBA00022786"/>
    </source>
</evidence>
<gene>
    <name evidence="10" type="ORF">BOX15_Mlig019421g15</name>
</gene>
<dbReference type="OrthoDB" id="6608392at2759"/>
<protein>
    <recommendedName>
        <fullName evidence="7">Ubiquitin carboxyl-terminal hydrolase</fullName>
        <ecNumber evidence="7">3.4.19.12</ecNumber>
    </recommendedName>
</protein>
<dbReference type="STRING" id="282301.A0A267DI75"/>
<dbReference type="PANTHER" id="PTHR24006">
    <property type="entry name" value="UBIQUITIN CARBOXYL-TERMINAL HYDROLASE"/>
    <property type="match status" value="1"/>
</dbReference>
<evidence type="ECO:0000256" key="1">
    <source>
        <dbReference type="ARBA" id="ARBA00000707"/>
    </source>
</evidence>
<evidence type="ECO:0000256" key="5">
    <source>
        <dbReference type="ARBA" id="ARBA00022801"/>
    </source>
</evidence>
<evidence type="ECO:0000256" key="2">
    <source>
        <dbReference type="ARBA" id="ARBA00009085"/>
    </source>
</evidence>
<reference evidence="10 11" key="1">
    <citation type="submission" date="2017-06" db="EMBL/GenBank/DDBJ databases">
        <title>A platform for efficient transgenesis in Macrostomum lignano, a flatworm model organism for stem cell research.</title>
        <authorList>
            <person name="Berezikov E."/>
        </authorList>
    </citation>
    <scope>NUCLEOTIDE SEQUENCE [LARGE SCALE GENOMIC DNA]</scope>
    <source>
        <strain evidence="10">DV1</strain>
        <tissue evidence="10">Whole organism</tissue>
    </source>
</reference>
<dbReference type="InterPro" id="IPR018200">
    <property type="entry name" value="USP_CS"/>
</dbReference>
<dbReference type="SUPFAM" id="SSF54001">
    <property type="entry name" value="Cysteine proteinases"/>
    <property type="match status" value="1"/>
</dbReference>
<evidence type="ECO:0000313" key="11">
    <source>
        <dbReference type="Proteomes" id="UP000215902"/>
    </source>
</evidence>
<evidence type="ECO:0000256" key="8">
    <source>
        <dbReference type="SAM" id="Phobius"/>
    </source>
</evidence>
<keyword evidence="3 7" id="KW-0645">Protease</keyword>
<dbReference type="GO" id="GO:0005829">
    <property type="term" value="C:cytosol"/>
    <property type="evidence" value="ECO:0007669"/>
    <property type="project" value="TreeGrafter"/>
</dbReference>
<dbReference type="CDD" id="cd02257">
    <property type="entry name" value="Peptidase_C19"/>
    <property type="match status" value="1"/>
</dbReference>
<dbReference type="Pfam" id="PF00443">
    <property type="entry name" value="UCH"/>
    <property type="match status" value="1"/>
</dbReference>
<accession>A0A267DI75</accession>